<feature type="transmembrane region" description="Helical" evidence="9">
    <location>
        <begin position="177"/>
        <end position="197"/>
    </location>
</feature>
<evidence type="ECO:0000256" key="6">
    <source>
        <dbReference type="ARBA" id="ARBA00022840"/>
    </source>
</evidence>
<evidence type="ECO:0000256" key="2">
    <source>
        <dbReference type="ARBA" id="ARBA00022448"/>
    </source>
</evidence>
<feature type="transmembrane region" description="Helical" evidence="9">
    <location>
        <begin position="77"/>
        <end position="102"/>
    </location>
</feature>
<feature type="transmembrane region" description="Helical" evidence="9">
    <location>
        <begin position="255"/>
        <end position="279"/>
    </location>
</feature>
<evidence type="ECO:0000256" key="1">
    <source>
        <dbReference type="ARBA" id="ARBA00004651"/>
    </source>
</evidence>
<evidence type="ECO:0000256" key="3">
    <source>
        <dbReference type="ARBA" id="ARBA00022475"/>
    </source>
</evidence>
<feature type="transmembrane region" description="Helical" evidence="9">
    <location>
        <begin position="33"/>
        <end position="57"/>
    </location>
</feature>
<dbReference type="SUPFAM" id="SSF52540">
    <property type="entry name" value="P-loop containing nucleoside triphosphate hydrolases"/>
    <property type="match status" value="1"/>
</dbReference>
<dbReference type="InterPro" id="IPR011527">
    <property type="entry name" value="ABC1_TM_dom"/>
</dbReference>
<dbReference type="CDD" id="cd18544">
    <property type="entry name" value="ABC_6TM_TmrA_like"/>
    <property type="match status" value="1"/>
</dbReference>
<comment type="subcellular location">
    <subcellularLocation>
        <location evidence="1">Cell membrane</location>
        <topology evidence="1">Multi-pass membrane protein</topology>
    </subcellularLocation>
</comment>
<keyword evidence="3" id="KW-1003">Cell membrane</keyword>
<feature type="transmembrane region" description="Helical" evidence="9">
    <location>
        <begin position="152"/>
        <end position="171"/>
    </location>
</feature>
<dbReference type="FunFam" id="1.20.1560.10:FF:000011">
    <property type="entry name" value="Multidrug ABC transporter ATP-binding protein"/>
    <property type="match status" value="1"/>
</dbReference>
<dbReference type="OrthoDB" id="9762778at2"/>
<dbReference type="InterPro" id="IPR027417">
    <property type="entry name" value="P-loop_NTPase"/>
</dbReference>
<evidence type="ECO:0000256" key="9">
    <source>
        <dbReference type="SAM" id="Phobius"/>
    </source>
</evidence>
<dbReference type="PROSITE" id="PS00211">
    <property type="entry name" value="ABC_TRANSPORTER_1"/>
    <property type="match status" value="1"/>
</dbReference>
<keyword evidence="13" id="KW-1185">Reference proteome</keyword>
<evidence type="ECO:0000256" key="4">
    <source>
        <dbReference type="ARBA" id="ARBA00022692"/>
    </source>
</evidence>
<dbReference type="PANTHER" id="PTHR43394:SF1">
    <property type="entry name" value="ATP-BINDING CASSETTE SUB-FAMILY B MEMBER 10, MITOCHONDRIAL"/>
    <property type="match status" value="1"/>
</dbReference>
<evidence type="ECO:0000313" key="13">
    <source>
        <dbReference type="Proteomes" id="UP000191554"/>
    </source>
</evidence>
<dbReference type="PANTHER" id="PTHR43394">
    <property type="entry name" value="ATP-DEPENDENT PERMEASE MDL1, MITOCHONDRIAL"/>
    <property type="match status" value="1"/>
</dbReference>
<dbReference type="InterPro" id="IPR017871">
    <property type="entry name" value="ABC_transporter-like_CS"/>
</dbReference>
<dbReference type="Gene3D" id="1.20.1560.10">
    <property type="entry name" value="ABC transporter type 1, transmembrane domain"/>
    <property type="match status" value="1"/>
</dbReference>
<accession>A0A1V4SNZ5</accession>
<dbReference type="GO" id="GO:0005886">
    <property type="term" value="C:plasma membrane"/>
    <property type="evidence" value="ECO:0007669"/>
    <property type="project" value="UniProtKB-SubCell"/>
</dbReference>
<reference evidence="12 13" key="1">
    <citation type="submission" date="2017-03" db="EMBL/GenBank/DDBJ databases">
        <title>Genome sequence of Clostridium hungatei DSM 14427.</title>
        <authorList>
            <person name="Poehlein A."/>
            <person name="Daniel R."/>
        </authorList>
    </citation>
    <scope>NUCLEOTIDE SEQUENCE [LARGE SCALE GENOMIC DNA]</scope>
    <source>
        <strain evidence="12 13">DSM 14427</strain>
    </source>
</reference>
<evidence type="ECO:0000256" key="7">
    <source>
        <dbReference type="ARBA" id="ARBA00022989"/>
    </source>
</evidence>
<dbReference type="InterPro" id="IPR003439">
    <property type="entry name" value="ABC_transporter-like_ATP-bd"/>
</dbReference>
<proteinExistence type="predicted"/>
<keyword evidence="2" id="KW-0813">Transport</keyword>
<dbReference type="InterPro" id="IPR036640">
    <property type="entry name" value="ABC1_TM_sf"/>
</dbReference>
<dbReference type="Proteomes" id="UP000191554">
    <property type="component" value="Unassembled WGS sequence"/>
</dbReference>
<dbReference type="GO" id="GO:0016887">
    <property type="term" value="F:ATP hydrolysis activity"/>
    <property type="evidence" value="ECO:0007669"/>
    <property type="project" value="InterPro"/>
</dbReference>
<keyword evidence="7 9" id="KW-1133">Transmembrane helix</keyword>
<evidence type="ECO:0000259" key="10">
    <source>
        <dbReference type="PROSITE" id="PS50893"/>
    </source>
</evidence>
<keyword evidence="8 9" id="KW-0472">Membrane</keyword>
<keyword evidence="6 12" id="KW-0067">ATP-binding</keyword>
<sequence length="600" mass="67655">MSDESNMMQEDEVTEKVYDSRLMARLLKFARKYWHLFLLSVLFLFAATLVDLARPYLMGTAIDEYIKKSNIAALNRLGLYFVLLIAAGFVFNLLQIYVLSYAGQYIIYNIRQLVFTHLQKLPLSFYDKNPVGRLVTRITNDTETLNDMYTNVLITLLKDFSILAGTLVIMFRLNTTLTLITLAVMPAVLVLTVIFRIKIRKVYRNVRTAIAKVNSAISENISGMRVIQLFNKEKPNFESFHKIGREYYKASMREVVTFGLFRPLIEMVSSLAISLLIWFGGGKVMDNSLEFGVLYALVNYIALLFQPINDLAEKYNILQSSMAASERIFMILDTPAEEDAGNLLLDEKTASGDIEFKNVWFAYNGENWVLKDVSFKVPAGGTVAIVGHTGAGKTSVINLLSRFYEIQRGDILINGVSIKDIQKASLRKAIGVVLQDVFLFSGKLKDNIRLNEEGITDEKLQSVTRHVNADGFISRLPNGYEEEVMERGSTFSSGQRQLLAFARALAFDPAILVLDEATSSIDTETEMLIQDALTKLTENRTTIIIAHRLSTIQHADKIIVLHKGRVHESGTHQELLAARGMYYSLYQLQYQQQAAGGTNQ</sequence>
<dbReference type="PROSITE" id="PS50929">
    <property type="entry name" value="ABC_TM1F"/>
    <property type="match status" value="1"/>
</dbReference>
<dbReference type="AlphaFoldDB" id="A0A1V4SNZ5"/>
<name>A0A1V4SNZ5_RUMHU</name>
<dbReference type="RefSeq" id="WP_080063642.1">
    <property type="nucleotide sequence ID" value="NZ_MZGX01000006.1"/>
</dbReference>
<dbReference type="FunFam" id="3.40.50.300:FF:000287">
    <property type="entry name" value="Multidrug ABC transporter ATP-binding protein"/>
    <property type="match status" value="1"/>
</dbReference>
<dbReference type="STRING" id="48256.CLHUN_11890"/>
<dbReference type="SMART" id="SM00382">
    <property type="entry name" value="AAA"/>
    <property type="match status" value="1"/>
</dbReference>
<dbReference type="CDD" id="cd03254">
    <property type="entry name" value="ABCC_Glucan_exporter_like"/>
    <property type="match status" value="1"/>
</dbReference>
<dbReference type="SUPFAM" id="SSF90123">
    <property type="entry name" value="ABC transporter transmembrane region"/>
    <property type="match status" value="1"/>
</dbReference>
<keyword evidence="4 9" id="KW-0812">Transmembrane</keyword>
<dbReference type="GO" id="GO:0005524">
    <property type="term" value="F:ATP binding"/>
    <property type="evidence" value="ECO:0007669"/>
    <property type="project" value="UniProtKB-KW"/>
</dbReference>
<keyword evidence="5" id="KW-0547">Nucleotide-binding</keyword>
<evidence type="ECO:0000313" key="12">
    <source>
        <dbReference type="EMBL" id="OPX44957.1"/>
    </source>
</evidence>
<evidence type="ECO:0000256" key="8">
    <source>
        <dbReference type="ARBA" id="ARBA00023136"/>
    </source>
</evidence>
<dbReference type="Gene3D" id="3.40.50.300">
    <property type="entry name" value="P-loop containing nucleotide triphosphate hydrolases"/>
    <property type="match status" value="1"/>
</dbReference>
<dbReference type="PROSITE" id="PS50893">
    <property type="entry name" value="ABC_TRANSPORTER_2"/>
    <property type="match status" value="1"/>
</dbReference>
<dbReference type="InterPro" id="IPR003593">
    <property type="entry name" value="AAA+_ATPase"/>
</dbReference>
<dbReference type="EMBL" id="MZGX01000006">
    <property type="protein sequence ID" value="OPX44957.1"/>
    <property type="molecule type" value="Genomic_DNA"/>
</dbReference>
<organism evidence="12 13">
    <name type="scientific">Ruminiclostridium hungatei</name>
    <name type="common">Clostridium hungatei</name>
    <dbReference type="NCBI Taxonomy" id="48256"/>
    <lineage>
        <taxon>Bacteria</taxon>
        <taxon>Bacillati</taxon>
        <taxon>Bacillota</taxon>
        <taxon>Clostridia</taxon>
        <taxon>Eubacteriales</taxon>
        <taxon>Oscillospiraceae</taxon>
        <taxon>Ruminiclostridium</taxon>
    </lineage>
</organism>
<evidence type="ECO:0000259" key="11">
    <source>
        <dbReference type="PROSITE" id="PS50929"/>
    </source>
</evidence>
<feature type="domain" description="ABC transmembrane type-1" evidence="11">
    <location>
        <begin position="38"/>
        <end position="320"/>
    </location>
</feature>
<dbReference type="Pfam" id="PF00005">
    <property type="entry name" value="ABC_tran"/>
    <property type="match status" value="1"/>
</dbReference>
<protein>
    <submittedName>
        <fullName evidence="12">Putative ABC transporter ATP-binding protein</fullName>
    </submittedName>
</protein>
<dbReference type="GO" id="GO:0015421">
    <property type="term" value="F:ABC-type oligopeptide transporter activity"/>
    <property type="evidence" value="ECO:0007669"/>
    <property type="project" value="TreeGrafter"/>
</dbReference>
<evidence type="ECO:0000256" key="5">
    <source>
        <dbReference type="ARBA" id="ARBA00022741"/>
    </source>
</evidence>
<dbReference type="Pfam" id="PF00664">
    <property type="entry name" value="ABC_membrane"/>
    <property type="match status" value="1"/>
</dbReference>
<dbReference type="InterPro" id="IPR039421">
    <property type="entry name" value="Type_1_exporter"/>
</dbReference>
<comment type="caution">
    <text evidence="12">The sequence shown here is derived from an EMBL/GenBank/DDBJ whole genome shotgun (WGS) entry which is preliminary data.</text>
</comment>
<feature type="domain" description="ABC transporter" evidence="10">
    <location>
        <begin position="354"/>
        <end position="588"/>
    </location>
</feature>
<gene>
    <name evidence="12" type="ORF">CLHUN_11890</name>
</gene>